<protein>
    <recommendedName>
        <fullName evidence="5">OmpR/PhoB-type domain-containing protein</fullName>
    </recommendedName>
</protein>
<evidence type="ECO:0000259" key="5">
    <source>
        <dbReference type="PROSITE" id="PS51755"/>
    </source>
</evidence>
<evidence type="ECO:0000313" key="7">
    <source>
        <dbReference type="Proteomes" id="UP000664357"/>
    </source>
</evidence>
<comment type="caution">
    <text evidence="6">The sequence shown here is derived from an EMBL/GenBank/DDBJ whole genome shotgun (WGS) entry which is preliminary data.</text>
</comment>
<keyword evidence="3" id="KW-0804">Transcription</keyword>
<evidence type="ECO:0000256" key="1">
    <source>
        <dbReference type="ARBA" id="ARBA00023015"/>
    </source>
</evidence>
<dbReference type="InterPro" id="IPR036388">
    <property type="entry name" value="WH-like_DNA-bd_sf"/>
</dbReference>
<organism evidence="6 7">
    <name type="scientific">Candidatus Enterococcus ferrettii</name>
    <dbReference type="NCBI Taxonomy" id="2815324"/>
    <lineage>
        <taxon>Bacteria</taxon>
        <taxon>Bacillati</taxon>
        <taxon>Bacillota</taxon>
        <taxon>Bacilli</taxon>
        <taxon>Lactobacillales</taxon>
        <taxon>Enterococcaceae</taxon>
        <taxon>Enterococcus</taxon>
    </lineage>
</organism>
<gene>
    <name evidence="6" type="ORF">JZO67_003075</name>
</gene>
<keyword evidence="7" id="KW-1185">Reference proteome</keyword>
<feature type="DNA-binding region" description="OmpR/PhoB-type" evidence="4">
    <location>
        <begin position="113"/>
        <end position="227"/>
    </location>
</feature>
<sequence>MNGMRLILLLTKNILVEQQLQEQLQQLNYEVLCSVQAFHQLRKEGYVMVDHQVIIFSETITNREIAELLPKMVSGNLVIFRKFSVAPSLEEQEQLRKLGLKEWISGDIPCDQLRERLAEKMELLQQTEEQERASHQQHFVMTEKLLEHFLKTLTKKEKKVFLYLQEANGEIVSREELCDYLWKEELNHSRMSQLSVLVKKIKQKLKESGFSEDLLRTIWGSGYCLTPEFSLELIE</sequence>
<dbReference type="EMBL" id="JAFREL020000002">
    <property type="protein sequence ID" value="MEO1771101.1"/>
    <property type="molecule type" value="Genomic_DNA"/>
</dbReference>
<dbReference type="PROSITE" id="PS51755">
    <property type="entry name" value="OMPR_PHOB"/>
    <property type="match status" value="1"/>
</dbReference>
<dbReference type="InterPro" id="IPR001867">
    <property type="entry name" value="OmpR/PhoB-type_DNA-bd"/>
</dbReference>
<reference evidence="6 7" key="2">
    <citation type="submission" date="2024-02" db="EMBL/GenBank/DDBJ databases">
        <title>The Genome Sequence of Enterococcus sp. DIV0159.</title>
        <authorList>
            <person name="Earl A."/>
            <person name="Manson A."/>
            <person name="Gilmore M."/>
            <person name="Sanders J."/>
            <person name="Shea T."/>
            <person name="Howe W."/>
            <person name="Livny J."/>
            <person name="Cuomo C."/>
            <person name="Neafsey D."/>
            <person name="Birren B."/>
        </authorList>
    </citation>
    <scope>NUCLEOTIDE SEQUENCE [LARGE SCALE GENOMIC DNA]</scope>
    <source>
        <strain evidence="6 7">665A</strain>
    </source>
</reference>
<evidence type="ECO:0000256" key="4">
    <source>
        <dbReference type="PROSITE-ProRule" id="PRU01091"/>
    </source>
</evidence>
<dbReference type="RefSeq" id="WP_242704471.1">
    <property type="nucleotide sequence ID" value="NZ_JAFREL020000002.1"/>
</dbReference>
<proteinExistence type="predicted"/>
<keyword evidence="2 4" id="KW-0238">DNA-binding</keyword>
<name>A0ABV0ERC6_9ENTE</name>
<dbReference type="InterPro" id="IPR016032">
    <property type="entry name" value="Sig_transdc_resp-reg_C-effctor"/>
</dbReference>
<dbReference type="SMART" id="SM00862">
    <property type="entry name" value="Trans_reg_C"/>
    <property type="match status" value="1"/>
</dbReference>
<dbReference type="Proteomes" id="UP000664357">
    <property type="component" value="Unassembled WGS sequence"/>
</dbReference>
<dbReference type="Pfam" id="PF00486">
    <property type="entry name" value="Trans_reg_C"/>
    <property type="match status" value="1"/>
</dbReference>
<dbReference type="Gene3D" id="1.10.10.10">
    <property type="entry name" value="Winged helix-like DNA-binding domain superfamily/Winged helix DNA-binding domain"/>
    <property type="match status" value="1"/>
</dbReference>
<dbReference type="SUPFAM" id="SSF46894">
    <property type="entry name" value="C-terminal effector domain of the bipartite response regulators"/>
    <property type="match status" value="1"/>
</dbReference>
<evidence type="ECO:0000256" key="2">
    <source>
        <dbReference type="ARBA" id="ARBA00023125"/>
    </source>
</evidence>
<keyword evidence="1" id="KW-0805">Transcription regulation</keyword>
<evidence type="ECO:0000313" key="6">
    <source>
        <dbReference type="EMBL" id="MEO1771101.1"/>
    </source>
</evidence>
<evidence type="ECO:0000256" key="3">
    <source>
        <dbReference type="ARBA" id="ARBA00023163"/>
    </source>
</evidence>
<reference evidence="6 7" key="1">
    <citation type="submission" date="2021-03" db="EMBL/GenBank/DDBJ databases">
        <authorList>
            <person name="Gilmore M.S."/>
            <person name="Schwartzman J."/>
            <person name="Van Tyne D."/>
            <person name="Martin M."/>
            <person name="Earl A.M."/>
            <person name="Manson A.L."/>
            <person name="Straub T."/>
            <person name="Salamzade R."/>
            <person name="Saavedra J."/>
            <person name="Lebreton F."/>
            <person name="Prichula J."/>
            <person name="Schaufler K."/>
            <person name="Gaca A."/>
            <person name="Sgardioli B."/>
            <person name="Wagenaar J."/>
            <person name="Strong T."/>
        </authorList>
    </citation>
    <scope>NUCLEOTIDE SEQUENCE [LARGE SCALE GENOMIC DNA]</scope>
    <source>
        <strain evidence="6 7">665A</strain>
    </source>
</reference>
<feature type="domain" description="OmpR/PhoB-type" evidence="5">
    <location>
        <begin position="113"/>
        <end position="227"/>
    </location>
</feature>
<accession>A0ABV0ERC6</accession>